<dbReference type="EMBL" id="GL377621">
    <property type="protein sequence ID" value="EFJ15919.1"/>
    <property type="molecule type" value="Genomic_DNA"/>
</dbReference>
<evidence type="ECO:0000256" key="1">
    <source>
        <dbReference type="SAM" id="MobiDB-lite"/>
    </source>
</evidence>
<gene>
    <name evidence="2" type="ORF">SELMODRAFT_422367</name>
</gene>
<dbReference type="Gramene" id="EFJ15919">
    <property type="protein sequence ID" value="EFJ15919"/>
    <property type="gene ID" value="SELMODRAFT_422367"/>
</dbReference>
<organism evidence="3">
    <name type="scientific">Selaginella moellendorffii</name>
    <name type="common">Spikemoss</name>
    <dbReference type="NCBI Taxonomy" id="88036"/>
    <lineage>
        <taxon>Eukaryota</taxon>
        <taxon>Viridiplantae</taxon>
        <taxon>Streptophyta</taxon>
        <taxon>Embryophyta</taxon>
        <taxon>Tracheophyta</taxon>
        <taxon>Lycopodiopsida</taxon>
        <taxon>Selaginellales</taxon>
        <taxon>Selaginellaceae</taxon>
        <taxon>Selaginella</taxon>
    </lineage>
</organism>
<keyword evidence="3" id="KW-1185">Reference proteome</keyword>
<proteinExistence type="predicted"/>
<reference evidence="2 3" key="1">
    <citation type="journal article" date="2011" name="Science">
        <title>The Selaginella genome identifies genetic changes associated with the evolution of vascular plants.</title>
        <authorList>
            <person name="Banks J.A."/>
            <person name="Nishiyama T."/>
            <person name="Hasebe M."/>
            <person name="Bowman J.L."/>
            <person name="Gribskov M."/>
            <person name="dePamphilis C."/>
            <person name="Albert V.A."/>
            <person name="Aono N."/>
            <person name="Aoyama T."/>
            <person name="Ambrose B.A."/>
            <person name="Ashton N.W."/>
            <person name="Axtell M.J."/>
            <person name="Barker E."/>
            <person name="Barker M.S."/>
            <person name="Bennetzen J.L."/>
            <person name="Bonawitz N.D."/>
            <person name="Chapple C."/>
            <person name="Cheng C."/>
            <person name="Correa L.G."/>
            <person name="Dacre M."/>
            <person name="DeBarry J."/>
            <person name="Dreyer I."/>
            <person name="Elias M."/>
            <person name="Engstrom E.M."/>
            <person name="Estelle M."/>
            <person name="Feng L."/>
            <person name="Finet C."/>
            <person name="Floyd S.K."/>
            <person name="Frommer W.B."/>
            <person name="Fujita T."/>
            <person name="Gramzow L."/>
            <person name="Gutensohn M."/>
            <person name="Harholt J."/>
            <person name="Hattori M."/>
            <person name="Heyl A."/>
            <person name="Hirai T."/>
            <person name="Hiwatashi Y."/>
            <person name="Ishikawa M."/>
            <person name="Iwata M."/>
            <person name="Karol K.G."/>
            <person name="Koehler B."/>
            <person name="Kolukisaoglu U."/>
            <person name="Kubo M."/>
            <person name="Kurata T."/>
            <person name="Lalonde S."/>
            <person name="Li K."/>
            <person name="Li Y."/>
            <person name="Litt A."/>
            <person name="Lyons E."/>
            <person name="Manning G."/>
            <person name="Maruyama T."/>
            <person name="Michael T.P."/>
            <person name="Mikami K."/>
            <person name="Miyazaki S."/>
            <person name="Morinaga S."/>
            <person name="Murata T."/>
            <person name="Mueller-Roeber B."/>
            <person name="Nelson D.R."/>
            <person name="Obara M."/>
            <person name="Oguri Y."/>
            <person name="Olmstead R.G."/>
            <person name="Onodera N."/>
            <person name="Petersen B.L."/>
            <person name="Pils B."/>
            <person name="Prigge M."/>
            <person name="Rensing S.A."/>
            <person name="Riano-Pachon D.M."/>
            <person name="Roberts A.W."/>
            <person name="Sato Y."/>
            <person name="Scheller H.V."/>
            <person name="Schulz B."/>
            <person name="Schulz C."/>
            <person name="Shakirov E.V."/>
            <person name="Shibagaki N."/>
            <person name="Shinohara N."/>
            <person name="Shippen D.E."/>
            <person name="Soerensen I."/>
            <person name="Sotooka R."/>
            <person name="Sugimoto N."/>
            <person name="Sugita M."/>
            <person name="Sumikawa N."/>
            <person name="Tanurdzic M."/>
            <person name="Theissen G."/>
            <person name="Ulvskov P."/>
            <person name="Wakazuki S."/>
            <person name="Weng J.K."/>
            <person name="Willats W.W."/>
            <person name="Wipf D."/>
            <person name="Wolf P.G."/>
            <person name="Yang L."/>
            <person name="Zimmer A.D."/>
            <person name="Zhu Q."/>
            <person name="Mitros T."/>
            <person name="Hellsten U."/>
            <person name="Loque D."/>
            <person name="Otillar R."/>
            <person name="Salamov A."/>
            <person name="Schmutz J."/>
            <person name="Shapiro H."/>
            <person name="Lindquist E."/>
            <person name="Lucas S."/>
            <person name="Rokhsar D."/>
            <person name="Grigoriev I.V."/>
        </authorList>
    </citation>
    <scope>NUCLEOTIDE SEQUENCE [LARGE SCALE GENOMIC DNA]</scope>
</reference>
<evidence type="ECO:0000313" key="3">
    <source>
        <dbReference type="Proteomes" id="UP000001514"/>
    </source>
</evidence>
<protein>
    <submittedName>
        <fullName evidence="2">Uncharacterized protein</fullName>
    </submittedName>
</protein>
<dbReference type="InParanoid" id="D8SI64"/>
<dbReference type="KEGG" id="smo:SELMODRAFT_422367"/>
<accession>D8SI64</accession>
<name>D8SI64_SELML</name>
<sequence>MGFHGPELREMGRLLLFEALRICDPTSRSGRGLATKSGGKKGKSRSRSPPSGKGKKKSARNPQEKRMIIGPNEEEMKKKKIPHAKESWWIRDPKTGFWVPEGYVASRYKGQVIPPNKEKIPNDPTWWMPTDRPPVQTMR</sequence>
<dbReference type="AlphaFoldDB" id="D8SI64"/>
<evidence type="ECO:0000313" key="2">
    <source>
        <dbReference type="EMBL" id="EFJ15919.1"/>
    </source>
</evidence>
<feature type="region of interest" description="Disordered" evidence="1">
    <location>
        <begin position="26"/>
        <end position="82"/>
    </location>
</feature>
<dbReference type="HOGENOM" id="CLU_1848543_0_0_1"/>
<feature type="region of interest" description="Disordered" evidence="1">
    <location>
        <begin position="113"/>
        <end position="139"/>
    </location>
</feature>
<dbReference type="Proteomes" id="UP000001514">
    <property type="component" value="Unassembled WGS sequence"/>
</dbReference>